<evidence type="ECO:0000313" key="1">
    <source>
        <dbReference type="EMBL" id="KAI4382615.1"/>
    </source>
</evidence>
<protein>
    <submittedName>
        <fullName evidence="1">Uncharacterized protein</fullName>
    </submittedName>
</protein>
<comment type="caution">
    <text evidence="1">The sequence shown here is derived from an EMBL/GenBank/DDBJ whole genome shotgun (WGS) entry which is preliminary data.</text>
</comment>
<dbReference type="Proteomes" id="UP001057402">
    <property type="component" value="Chromosome 3"/>
</dbReference>
<gene>
    <name evidence="1" type="ORF">MLD38_008557</name>
</gene>
<keyword evidence="2" id="KW-1185">Reference proteome</keyword>
<proteinExistence type="predicted"/>
<accession>A0ACB9RUN9</accession>
<dbReference type="EMBL" id="CM042882">
    <property type="protein sequence ID" value="KAI4382615.1"/>
    <property type="molecule type" value="Genomic_DNA"/>
</dbReference>
<organism evidence="1 2">
    <name type="scientific">Melastoma candidum</name>
    <dbReference type="NCBI Taxonomy" id="119954"/>
    <lineage>
        <taxon>Eukaryota</taxon>
        <taxon>Viridiplantae</taxon>
        <taxon>Streptophyta</taxon>
        <taxon>Embryophyta</taxon>
        <taxon>Tracheophyta</taxon>
        <taxon>Spermatophyta</taxon>
        <taxon>Magnoliopsida</taxon>
        <taxon>eudicotyledons</taxon>
        <taxon>Gunneridae</taxon>
        <taxon>Pentapetalae</taxon>
        <taxon>rosids</taxon>
        <taxon>malvids</taxon>
        <taxon>Myrtales</taxon>
        <taxon>Melastomataceae</taxon>
        <taxon>Melastomatoideae</taxon>
        <taxon>Melastomateae</taxon>
        <taxon>Melastoma</taxon>
    </lineage>
</organism>
<sequence>MPSRLRQTTSHCRSSSSSLGSNSYKEIFDKDTRRRRYFTWSVFSGSSHNRRKLGCRPRFPRQPDRPLLFIFIEKRRNCRIL</sequence>
<reference evidence="2" key="1">
    <citation type="journal article" date="2023" name="Front. Plant Sci.">
        <title>Chromosomal-level genome assembly of Melastoma candidum provides insights into trichome evolution.</title>
        <authorList>
            <person name="Zhong Y."/>
            <person name="Wu W."/>
            <person name="Sun C."/>
            <person name="Zou P."/>
            <person name="Liu Y."/>
            <person name="Dai S."/>
            <person name="Zhou R."/>
        </authorList>
    </citation>
    <scope>NUCLEOTIDE SEQUENCE [LARGE SCALE GENOMIC DNA]</scope>
</reference>
<evidence type="ECO:0000313" key="2">
    <source>
        <dbReference type="Proteomes" id="UP001057402"/>
    </source>
</evidence>
<name>A0ACB9RUN9_9MYRT</name>